<proteinExistence type="predicted"/>
<comment type="caution">
    <text evidence="2">The sequence shown here is derived from an EMBL/GenBank/DDBJ whole genome shotgun (WGS) entry which is preliminary data.</text>
</comment>
<evidence type="ECO:0000256" key="1">
    <source>
        <dbReference type="SAM" id="Phobius"/>
    </source>
</evidence>
<protein>
    <submittedName>
        <fullName evidence="2">Uncharacterized protein</fullName>
    </submittedName>
</protein>
<evidence type="ECO:0000313" key="3">
    <source>
        <dbReference type="Proteomes" id="UP000194606"/>
    </source>
</evidence>
<dbReference type="Proteomes" id="UP000194606">
    <property type="component" value="Unassembled WGS sequence"/>
</dbReference>
<keyword evidence="1" id="KW-0472">Membrane</keyword>
<evidence type="ECO:0000313" key="2">
    <source>
        <dbReference type="EMBL" id="OUK02213.1"/>
    </source>
</evidence>
<dbReference type="AlphaFoldDB" id="A0A252CA84"/>
<keyword evidence="1" id="KW-1133">Transmembrane helix</keyword>
<reference evidence="2 3" key="1">
    <citation type="submission" date="2017-02" db="EMBL/GenBank/DDBJ databases">
        <authorList>
            <person name="Peterson S.W."/>
        </authorList>
    </citation>
    <scope>NUCLEOTIDE SEQUENCE [LARGE SCALE GENOMIC DNA]</scope>
    <source>
        <strain evidence="2">159469</strain>
    </source>
</reference>
<organism evidence="2 3">
    <name type="scientific">Lactococcus petauri</name>
    <dbReference type="NCBI Taxonomy" id="1940789"/>
    <lineage>
        <taxon>Bacteria</taxon>
        <taxon>Bacillati</taxon>
        <taxon>Bacillota</taxon>
        <taxon>Bacilli</taxon>
        <taxon>Lactobacillales</taxon>
        <taxon>Streptococcaceae</taxon>
        <taxon>Lactococcus</taxon>
    </lineage>
</organism>
<dbReference type="RefSeq" id="WP_086583363.1">
    <property type="nucleotide sequence ID" value="NZ_CP127854.1"/>
</dbReference>
<name>A0A252CA84_9LACT</name>
<gene>
    <name evidence="2" type="ORF">BZZ03_11390</name>
</gene>
<keyword evidence="1" id="KW-0812">Transmembrane</keyword>
<sequence length="114" mass="13112">MKSKKWYIIGLVSLGVILFGIILVIRQMNLSNMDGKYHYYYNDSQTYSDEVSLIIHGNDVSIINDDEKTSVKLDKKNKIISGWINAPYTYQDGVLNFGDEQYAEENSKAYKNSK</sequence>
<dbReference type="EMBL" id="MUIZ01000017">
    <property type="protein sequence ID" value="OUK02213.1"/>
    <property type="molecule type" value="Genomic_DNA"/>
</dbReference>
<accession>A0A252CA84</accession>
<feature type="transmembrane region" description="Helical" evidence="1">
    <location>
        <begin position="6"/>
        <end position="25"/>
    </location>
</feature>